<feature type="domain" description="Flagellin N-terminal" evidence="4">
    <location>
        <begin position="5"/>
        <end position="139"/>
    </location>
</feature>
<comment type="function">
    <text evidence="3">Flagellin is the subunit protein which polymerizes to form the filaments of bacterial flagella.</text>
</comment>
<evidence type="ECO:0000256" key="3">
    <source>
        <dbReference type="RuleBase" id="RU362073"/>
    </source>
</evidence>
<gene>
    <name evidence="6" type="ORF">NX786_28810</name>
</gene>
<keyword evidence="7" id="KW-1185">Reference proteome</keyword>
<protein>
    <recommendedName>
        <fullName evidence="3">Flagellin</fullName>
    </recommendedName>
</protein>
<dbReference type="PANTHER" id="PTHR42792">
    <property type="entry name" value="FLAGELLIN"/>
    <property type="match status" value="1"/>
</dbReference>
<feature type="domain" description="Flagellin C-terminal" evidence="5">
    <location>
        <begin position="468"/>
        <end position="551"/>
    </location>
</feature>
<dbReference type="Gene3D" id="1.20.1330.10">
    <property type="entry name" value="f41 fragment of flagellin, N-terminal domain"/>
    <property type="match status" value="2"/>
</dbReference>
<dbReference type="InterPro" id="IPR046358">
    <property type="entry name" value="Flagellin_C"/>
</dbReference>
<dbReference type="PANTHER" id="PTHR42792:SF2">
    <property type="entry name" value="FLAGELLIN"/>
    <property type="match status" value="1"/>
</dbReference>
<keyword evidence="2 3" id="KW-0975">Bacterial flagellum</keyword>
<accession>A0ABT2C973</accession>
<evidence type="ECO:0000313" key="7">
    <source>
        <dbReference type="Proteomes" id="UP001165263"/>
    </source>
</evidence>
<dbReference type="InterPro" id="IPR042187">
    <property type="entry name" value="Flagellin_C_sub2"/>
</dbReference>
<dbReference type="InterPro" id="IPR001492">
    <property type="entry name" value="Flagellin"/>
</dbReference>
<dbReference type="Proteomes" id="UP001165263">
    <property type="component" value="Unassembled WGS sequence"/>
</dbReference>
<dbReference type="RefSeq" id="WP_259452329.1">
    <property type="nucleotide sequence ID" value="NZ_CP119520.1"/>
</dbReference>
<dbReference type="Pfam" id="PF00669">
    <property type="entry name" value="Flagellin_N"/>
    <property type="match status" value="1"/>
</dbReference>
<evidence type="ECO:0000256" key="1">
    <source>
        <dbReference type="ARBA" id="ARBA00005709"/>
    </source>
</evidence>
<dbReference type="EMBL" id="JANUHC010000014">
    <property type="protein sequence ID" value="MCS0633346.1"/>
    <property type="molecule type" value="Genomic_DNA"/>
</dbReference>
<dbReference type="SUPFAM" id="SSF64518">
    <property type="entry name" value="Phase 1 flagellin"/>
    <property type="match status" value="1"/>
</dbReference>
<organism evidence="6 7">
    <name type="scientific">Telluria mixta</name>
    <dbReference type="NCBI Taxonomy" id="34071"/>
    <lineage>
        <taxon>Bacteria</taxon>
        <taxon>Pseudomonadati</taxon>
        <taxon>Pseudomonadota</taxon>
        <taxon>Betaproteobacteria</taxon>
        <taxon>Burkholderiales</taxon>
        <taxon>Oxalobacteraceae</taxon>
        <taxon>Telluria group</taxon>
        <taxon>Telluria</taxon>
    </lineage>
</organism>
<comment type="similarity">
    <text evidence="1 3">Belongs to the bacterial flagellin family.</text>
</comment>
<proteinExistence type="inferred from homology"/>
<keyword evidence="6" id="KW-0969">Cilium</keyword>
<dbReference type="NCBIfam" id="NF033876">
    <property type="entry name" value="flagella_HExxH"/>
    <property type="match status" value="1"/>
</dbReference>
<comment type="subcellular location">
    <subcellularLocation>
        <location evidence="3">Secreted</location>
    </subcellularLocation>
    <subcellularLocation>
        <location evidence="3">Bacterial flagellum</location>
    </subcellularLocation>
</comment>
<keyword evidence="6" id="KW-0282">Flagellum</keyword>
<keyword evidence="6" id="KW-0966">Cell projection</keyword>
<dbReference type="PRINTS" id="PR00207">
    <property type="entry name" value="FLAGELLIN"/>
</dbReference>
<keyword evidence="3" id="KW-0964">Secreted</keyword>
<comment type="caution">
    <text evidence="6">The sequence shown here is derived from an EMBL/GenBank/DDBJ whole genome shotgun (WGS) entry which is preliminary data.</text>
</comment>
<evidence type="ECO:0000256" key="2">
    <source>
        <dbReference type="ARBA" id="ARBA00023143"/>
    </source>
</evidence>
<sequence>MSLSINNQSLSLHAQRKLAEHTNEATRLVARLGSSARIENAADDPAGQAVVGRMRSQLTGMRQAMRSINDATSMLQVADSALSNITDNLQRLRELAVASGNGSYTDSDRDTLQAEANQILAQITQTGNGATFNGQAIFSPDATNGNEDKRKRAVLDSLKAGWLSAAEDMVQQYYGLQGDGVTLKINLDTTDGASGVLASVTGSTAPGSDVTLNVDMADFSDMSTPDGGTGPVYDDRVIAHEMVHAIMLRSTSFNFPQWFTEGTAELIHGADERLAGALAGGQTAQGIVDTITGGGFSYEGGYVASRYLHDQLKSMGVDGGMKGLMTYLSQHRSADLDTALNAVTGGQYQDIGDFMTDFAAHGASFIAGMDLTNADTGAIGGLDADGGPSRDARGVVPEAGFGTAAQPLRNFKVEYPNIGGQGEAIRRVQIQVGASAGDLVNMEFSAVNAGALGLADLDMHNTAVALLHIDDALASVTGQRVQVGAYSNRMDLAASNTQTASMNLEAARSRIEDVDYAGATVRLTRVQILQQAASAMLTQANGEPRAVLALLR</sequence>
<evidence type="ECO:0000313" key="6">
    <source>
        <dbReference type="EMBL" id="MCS0633346.1"/>
    </source>
</evidence>
<dbReference type="Gene3D" id="6.10.10.10">
    <property type="entry name" value="Flagellar export chaperone, C-terminal domain"/>
    <property type="match status" value="1"/>
</dbReference>
<evidence type="ECO:0000259" key="4">
    <source>
        <dbReference type="Pfam" id="PF00669"/>
    </source>
</evidence>
<name>A0ABT2C973_9BURK</name>
<reference evidence="6" key="1">
    <citation type="submission" date="2022-08" db="EMBL/GenBank/DDBJ databases">
        <title>Reclassification of Massilia species as members of the genera Telluria, Duganella, Pseudoduganella, Mokoshia gen. nov. and Zemynaea gen. nov. using orthogonal and non-orthogonal genome-based approaches.</title>
        <authorList>
            <person name="Bowman J.P."/>
        </authorList>
    </citation>
    <scope>NUCLEOTIDE SEQUENCE</scope>
    <source>
        <strain evidence="6">LMG 11547</strain>
    </source>
</reference>
<evidence type="ECO:0000259" key="5">
    <source>
        <dbReference type="Pfam" id="PF00700"/>
    </source>
</evidence>
<dbReference type="Pfam" id="PF00700">
    <property type="entry name" value="Flagellin_C"/>
    <property type="match status" value="1"/>
</dbReference>
<dbReference type="InterPro" id="IPR001029">
    <property type="entry name" value="Flagellin_N"/>
</dbReference>